<evidence type="ECO:0000256" key="1">
    <source>
        <dbReference type="SAM" id="SignalP"/>
    </source>
</evidence>
<keyword evidence="1" id="KW-0732">Signal</keyword>
<name>A0A1V9XMF2_9ACAR</name>
<feature type="chain" id="PRO_5010690542" evidence="1">
    <location>
        <begin position="30"/>
        <end position="159"/>
    </location>
</feature>
<dbReference type="OrthoDB" id="10431263at2759"/>
<organism evidence="2 3">
    <name type="scientific">Tropilaelaps mercedesae</name>
    <dbReference type="NCBI Taxonomy" id="418985"/>
    <lineage>
        <taxon>Eukaryota</taxon>
        <taxon>Metazoa</taxon>
        <taxon>Ecdysozoa</taxon>
        <taxon>Arthropoda</taxon>
        <taxon>Chelicerata</taxon>
        <taxon>Arachnida</taxon>
        <taxon>Acari</taxon>
        <taxon>Parasitiformes</taxon>
        <taxon>Mesostigmata</taxon>
        <taxon>Gamasina</taxon>
        <taxon>Dermanyssoidea</taxon>
        <taxon>Laelapidae</taxon>
        <taxon>Tropilaelaps</taxon>
    </lineage>
</organism>
<reference evidence="2 3" key="1">
    <citation type="journal article" date="2017" name="Gigascience">
        <title>Draft genome of the honey bee ectoparasitic mite, Tropilaelaps mercedesae, is shaped by the parasitic life history.</title>
        <authorList>
            <person name="Dong X."/>
            <person name="Armstrong S.D."/>
            <person name="Xia D."/>
            <person name="Makepeace B.L."/>
            <person name="Darby A.C."/>
            <person name="Kadowaki T."/>
        </authorList>
    </citation>
    <scope>NUCLEOTIDE SEQUENCE [LARGE SCALE GENOMIC DNA]</scope>
    <source>
        <strain evidence="2">Wuxi-XJTLU</strain>
    </source>
</reference>
<evidence type="ECO:0000313" key="3">
    <source>
        <dbReference type="Proteomes" id="UP000192247"/>
    </source>
</evidence>
<protein>
    <submittedName>
        <fullName evidence="2">Uncharacterized protein</fullName>
    </submittedName>
</protein>
<proteinExistence type="predicted"/>
<comment type="caution">
    <text evidence="2">The sequence shown here is derived from an EMBL/GenBank/DDBJ whole genome shotgun (WGS) entry which is preliminary data.</text>
</comment>
<feature type="signal peptide" evidence="1">
    <location>
        <begin position="1"/>
        <end position="29"/>
    </location>
</feature>
<gene>
    <name evidence="2" type="ORF">BIW11_03384</name>
</gene>
<keyword evidence="3" id="KW-1185">Reference proteome</keyword>
<dbReference type="InParanoid" id="A0A1V9XMF2"/>
<dbReference type="Proteomes" id="UP000192247">
    <property type="component" value="Unassembled WGS sequence"/>
</dbReference>
<evidence type="ECO:0000313" key="2">
    <source>
        <dbReference type="EMBL" id="OQR74695.1"/>
    </source>
</evidence>
<dbReference type="EMBL" id="MNPL01007550">
    <property type="protein sequence ID" value="OQR74695.1"/>
    <property type="molecule type" value="Genomic_DNA"/>
</dbReference>
<dbReference type="AlphaFoldDB" id="A0A1V9XMF2"/>
<sequence length="159" mass="17504">MFSMKVVNMSQRTLLLAVIVAAFAISSLCKQNGGSGLNEFRPTSHLNEEERTDLFSVRSLPQAVTLPDSTVPCTEESCETECMAAGATKGENVTTTSSCLKSSGACNCCILPDCEVICQQRRRKERPRSKEVRSRCTEKGECYCNFLWFDTKDGPTNSP</sequence>
<accession>A0A1V9XMF2</accession>